<dbReference type="InterPro" id="IPR000056">
    <property type="entry name" value="Ribul_P_3_epim-like"/>
</dbReference>
<comment type="catalytic activity">
    <reaction evidence="1 10 11">
        <text>D-ribulose 5-phosphate = D-xylulose 5-phosphate</text>
        <dbReference type="Rhea" id="RHEA:13677"/>
        <dbReference type="ChEBI" id="CHEBI:57737"/>
        <dbReference type="ChEBI" id="CHEBI:58121"/>
        <dbReference type="EC" id="5.1.3.1"/>
    </reaction>
</comment>
<keyword evidence="8 10" id="KW-0479">Metal-binding</keyword>
<evidence type="ECO:0000256" key="12">
    <source>
        <dbReference type="PIRSR" id="PIRSR001461-1"/>
    </source>
</evidence>
<evidence type="ECO:0000256" key="8">
    <source>
        <dbReference type="ARBA" id="ARBA00022723"/>
    </source>
</evidence>
<evidence type="ECO:0000256" key="7">
    <source>
        <dbReference type="ARBA" id="ARBA00013188"/>
    </source>
</evidence>
<feature type="active site" description="Proton donor" evidence="10 12">
    <location>
        <position position="174"/>
    </location>
</feature>
<dbReference type="Gene3D" id="3.20.20.70">
    <property type="entry name" value="Aldolase class I"/>
    <property type="match status" value="1"/>
</dbReference>
<comment type="cofactor">
    <cofactor evidence="3">
        <name>Co(2+)</name>
        <dbReference type="ChEBI" id="CHEBI:48828"/>
    </cofactor>
</comment>
<evidence type="ECO:0000256" key="4">
    <source>
        <dbReference type="ARBA" id="ARBA00001947"/>
    </source>
</evidence>
<keyword evidence="13" id="KW-0464">Manganese</keyword>
<evidence type="ECO:0000256" key="10">
    <source>
        <dbReference type="HAMAP-Rule" id="MF_02227"/>
    </source>
</evidence>
<evidence type="ECO:0000256" key="1">
    <source>
        <dbReference type="ARBA" id="ARBA00001782"/>
    </source>
</evidence>
<dbReference type="PROSITE" id="PS01086">
    <property type="entry name" value="RIBUL_P_3_EPIMER_2"/>
    <property type="match status" value="1"/>
</dbReference>
<dbReference type="PANTHER" id="PTHR11749">
    <property type="entry name" value="RIBULOSE-5-PHOSPHATE-3-EPIMERASE"/>
    <property type="match status" value="1"/>
</dbReference>
<feature type="binding site" evidence="10">
    <location>
        <begin position="174"/>
        <end position="176"/>
    </location>
    <ligand>
        <name>substrate</name>
    </ligand>
</feature>
<evidence type="ECO:0000256" key="14">
    <source>
        <dbReference type="PIRSR" id="PIRSR001461-3"/>
    </source>
</evidence>
<protein>
    <recommendedName>
        <fullName evidence="7 10">Ribulose-phosphate 3-epimerase</fullName>
        <ecNumber evidence="7 10">5.1.3.1</ecNumber>
    </recommendedName>
</protein>
<keyword evidence="10 11" id="KW-0119">Carbohydrate metabolism</keyword>
<dbReference type="GO" id="GO:0046872">
    <property type="term" value="F:metal ion binding"/>
    <property type="evidence" value="ECO:0007669"/>
    <property type="project" value="UniProtKB-UniRule"/>
</dbReference>
<evidence type="ECO:0000256" key="9">
    <source>
        <dbReference type="ARBA" id="ARBA00023235"/>
    </source>
</evidence>
<name>A0A926HN59_9FIRM</name>
<feature type="binding site" evidence="14">
    <location>
        <position position="176"/>
    </location>
    <ligand>
        <name>substrate</name>
    </ligand>
</feature>
<accession>A0A926HN59</accession>
<comment type="function">
    <text evidence="10">Catalyzes the reversible epimerization of D-ribulose 5-phosphate to D-xylulose 5-phosphate.</text>
</comment>
<dbReference type="InterPro" id="IPR026019">
    <property type="entry name" value="Ribul_P_3_epim"/>
</dbReference>
<feature type="binding site" evidence="10 13">
    <location>
        <position position="32"/>
    </location>
    <ligand>
        <name>a divalent metal cation</name>
        <dbReference type="ChEBI" id="CHEBI:60240"/>
    </ligand>
</feature>
<dbReference type="Pfam" id="PF00834">
    <property type="entry name" value="Ribul_P_3_epim"/>
    <property type="match status" value="1"/>
</dbReference>
<dbReference type="GO" id="GO:0004750">
    <property type="term" value="F:D-ribulose-phosphate 3-epimerase activity"/>
    <property type="evidence" value="ECO:0007669"/>
    <property type="project" value="UniProtKB-UniRule"/>
</dbReference>
<dbReference type="InterPro" id="IPR011060">
    <property type="entry name" value="RibuloseP-bd_barrel"/>
</dbReference>
<evidence type="ECO:0000256" key="3">
    <source>
        <dbReference type="ARBA" id="ARBA00001941"/>
    </source>
</evidence>
<dbReference type="NCBIfam" id="TIGR01163">
    <property type="entry name" value="rpe"/>
    <property type="match status" value="1"/>
</dbReference>
<comment type="pathway">
    <text evidence="10">Carbohydrate degradation.</text>
</comment>
<dbReference type="AlphaFoldDB" id="A0A926HN59"/>
<keyword evidence="16" id="KW-1185">Reference proteome</keyword>
<feature type="binding site" evidence="10 14">
    <location>
        <position position="7"/>
    </location>
    <ligand>
        <name>substrate</name>
    </ligand>
</feature>
<dbReference type="Proteomes" id="UP000654279">
    <property type="component" value="Unassembled WGS sequence"/>
</dbReference>
<evidence type="ECO:0000313" key="15">
    <source>
        <dbReference type="EMBL" id="MBC8528801.1"/>
    </source>
</evidence>
<dbReference type="PROSITE" id="PS01085">
    <property type="entry name" value="RIBUL_P_3_EPIMER_1"/>
    <property type="match status" value="1"/>
</dbReference>
<keyword evidence="13" id="KW-0170">Cobalt</keyword>
<feature type="binding site" evidence="10 14">
    <location>
        <position position="65"/>
    </location>
    <ligand>
        <name>substrate</name>
    </ligand>
</feature>
<keyword evidence="9 10" id="KW-0413">Isomerase</keyword>
<sequence length="218" mass="23072">MIKIAPSILAADFAAMGQEVASLQAAGADLVHVDVMDGRFVPNISLGQGMVQAIRRNTALPLDVHLMIEEPERYIGEFAAAGADVISVHAEATRHLHRALGLVREAGAKAGVVLNPATSPEVLRYILDKVDLVLVMTVNPGFGGQAFIPQMLEKIAYVRRMIDESGYAIDLEVDGGIDARTARQVAAAGANVLVAGSAVFGAQDRAQAIEELKSHARV</sequence>
<proteinExistence type="inferred from homology"/>
<gene>
    <name evidence="10" type="primary">rpe</name>
    <name evidence="15" type="ORF">H8699_05080</name>
</gene>
<dbReference type="CDD" id="cd00429">
    <property type="entry name" value="RPE"/>
    <property type="match status" value="1"/>
</dbReference>
<feature type="binding site" evidence="10 14">
    <location>
        <begin position="196"/>
        <end position="197"/>
    </location>
    <ligand>
        <name>substrate</name>
    </ligand>
</feature>
<evidence type="ECO:0000256" key="5">
    <source>
        <dbReference type="ARBA" id="ARBA00001954"/>
    </source>
</evidence>
<comment type="cofactor">
    <cofactor evidence="10 13">
        <name>a divalent metal cation</name>
        <dbReference type="ChEBI" id="CHEBI:60240"/>
    </cofactor>
    <text evidence="10 13">Binds 1 divalent metal cation per subunit.</text>
</comment>
<feature type="binding site" evidence="10 13">
    <location>
        <position position="174"/>
    </location>
    <ligand>
        <name>a divalent metal cation</name>
        <dbReference type="ChEBI" id="CHEBI:60240"/>
    </ligand>
</feature>
<dbReference type="PIRSF" id="PIRSF001461">
    <property type="entry name" value="RPE"/>
    <property type="match status" value="1"/>
</dbReference>
<feature type="binding site" evidence="10 13">
    <location>
        <position position="65"/>
    </location>
    <ligand>
        <name>a divalent metal cation</name>
        <dbReference type="ChEBI" id="CHEBI:60240"/>
    </ligand>
</feature>
<evidence type="ECO:0000256" key="2">
    <source>
        <dbReference type="ARBA" id="ARBA00001936"/>
    </source>
</evidence>
<evidence type="ECO:0000313" key="16">
    <source>
        <dbReference type="Proteomes" id="UP000654279"/>
    </source>
</evidence>
<comment type="cofactor">
    <cofactor evidence="4">
        <name>Zn(2+)</name>
        <dbReference type="ChEBI" id="CHEBI:29105"/>
    </cofactor>
</comment>
<dbReference type="RefSeq" id="WP_249284766.1">
    <property type="nucleotide sequence ID" value="NZ_JACRSO010000002.1"/>
</dbReference>
<dbReference type="InterPro" id="IPR013785">
    <property type="entry name" value="Aldolase_TIM"/>
</dbReference>
<reference evidence="15" key="1">
    <citation type="submission" date="2020-08" db="EMBL/GenBank/DDBJ databases">
        <title>Genome public.</title>
        <authorList>
            <person name="Liu C."/>
            <person name="Sun Q."/>
        </authorList>
    </citation>
    <scope>NUCLEOTIDE SEQUENCE</scope>
    <source>
        <strain evidence="15">NSJ-44</strain>
    </source>
</reference>
<dbReference type="GO" id="GO:0019323">
    <property type="term" value="P:pentose catabolic process"/>
    <property type="evidence" value="ECO:0007669"/>
    <property type="project" value="UniProtKB-UniRule"/>
</dbReference>
<feature type="binding site" evidence="10 13">
    <location>
        <position position="34"/>
    </location>
    <ligand>
        <name>a divalent metal cation</name>
        <dbReference type="ChEBI" id="CHEBI:60240"/>
    </ligand>
</feature>
<dbReference type="EC" id="5.1.3.1" evidence="7 10"/>
<organism evidence="15 16">
    <name type="scientific">Luoshenia tenuis</name>
    <dbReference type="NCBI Taxonomy" id="2763654"/>
    <lineage>
        <taxon>Bacteria</taxon>
        <taxon>Bacillati</taxon>
        <taxon>Bacillota</taxon>
        <taxon>Clostridia</taxon>
        <taxon>Christensenellales</taxon>
        <taxon>Christensenellaceae</taxon>
        <taxon>Luoshenia</taxon>
    </lineage>
</organism>
<comment type="caution">
    <text evidence="15">The sequence shown here is derived from an EMBL/GenBank/DDBJ whole genome shotgun (WGS) entry which is preliminary data.</text>
</comment>
<evidence type="ECO:0000256" key="13">
    <source>
        <dbReference type="PIRSR" id="PIRSR001461-2"/>
    </source>
</evidence>
<dbReference type="EMBL" id="JACRSO010000002">
    <property type="protein sequence ID" value="MBC8528801.1"/>
    <property type="molecule type" value="Genomic_DNA"/>
</dbReference>
<dbReference type="SUPFAM" id="SSF51366">
    <property type="entry name" value="Ribulose-phoshate binding barrel"/>
    <property type="match status" value="1"/>
</dbReference>
<dbReference type="FunFam" id="3.20.20.70:FF:000004">
    <property type="entry name" value="Ribulose-phosphate 3-epimerase"/>
    <property type="match status" value="1"/>
</dbReference>
<comment type="cofactor">
    <cofactor evidence="2">
        <name>Mn(2+)</name>
        <dbReference type="ChEBI" id="CHEBI:29035"/>
    </cofactor>
</comment>
<feature type="active site" description="Proton acceptor" evidence="10 12">
    <location>
        <position position="34"/>
    </location>
</feature>
<feature type="binding site" evidence="10 14">
    <location>
        <begin position="141"/>
        <end position="144"/>
    </location>
    <ligand>
        <name>substrate</name>
    </ligand>
</feature>
<keyword evidence="13" id="KW-0862">Zinc</keyword>
<dbReference type="GO" id="GO:0006098">
    <property type="term" value="P:pentose-phosphate shunt"/>
    <property type="evidence" value="ECO:0007669"/>
    <property type="project" value="UniProtKB-UniRule"/>
</dbReference>
<evidence type="ECO:0000256" key="6">
    <source>
        <dbReference type="ARBA" id="ARBA00009541"/>
    </source>
</evidence>
<dbReference type="GO" id="GO:0005737">
    <property type="term" value="C:cytoplasm"/>
    <property type="evidence" value="ECO:0007669"/>
    <property type="project" value="UniProtKB-ARBA"/>
</dbReference>
<evidence type="ECO:0000256" key="11">
    <source>
        <dbReference type="PIRNR" id="PIRNR001461"/>
    </source>
</evidence>
<dbReference type="NCBIfam" id="NF004076">
    <property type="entry name" value="PRK05581.1-4"/>
    <property type="match status" value="1"/>
</dbReference>
<comment type="cofactor">
    <cofactor evidence="5">
        <name>Fe(2+)</name>
        <dbReference type="ChEBI" id="CHEBI:29033"/>
    </cofactor>
</comment>
<comment type="similarity">
    <text evidence="6 10 11">Belongs to the ribulose-phosphate 3-epimerase family.</text>
</comment>
<dbReference type="HAMAP" id="MF_02227">
    <property type="entry name" value="RPE"/>
    <property type="match status" value="1"/>
</dbReference>